<evidence type="ECO:0000256" key="4">
    <source>
        <dbReference type="ARBA" id="ARBA00022989"/>
    </source>
</evidence>
<reference evidence="8" key="1">
    <citation type="journal article" date="2010" name="Genome Biol.">
        <title>Genome sequence of the necrotrophic plant pathogen Pythium ultimum reveals original pathogenicity mechanisms and effector repertoire.</title>
        <authorList>
            <person name="Levesque C.A."/>
            <person name="Brouwer H."/>
            <person name="Cano L."/>
            <person name="Hamilton J.P."/>
            <person name="Holt C."/>
            <person name="Huitema E."/>
            <person name="Raffaele S."/>
            <person name="Robideau G.P."/>
            <person name="Thines M."/>
            <person name="Win J."/>
            <person name="Zerillo M.M."/>
            <person name="Beakes G.W."/>
            <person name="Boore J.L."/>
            <person name="Busam D."/>
            <person name="Dumas B."/>
            <person name="Ferriera S."/>
            <person name="Fuerstenberg S.I."/>
            <person name="Gachon C.M."/>
            <person name="Gaulin E."/>
            <person name="Govers F."/>
            <person name="Grenville-Briggs L."/>
            <person name="Horner N."/>
            <person name="Hostetler J."/>
            <person name="Jiang R.H."/>
            <person name="Johnson J."/>
            <person name="Krajaejun T."/>
            <person name="Lin H."/>
            <person name="Meijer H.J."/>
            <person name="Moore B."/>
            <person name="Morris P."/>
            <person name="Phuntmart V."/>
            <person name="Puiu D."/>
            <person name="Shetty J."/>
            <person name="Stajich J.E."/>
            <person name="Tripathy S."/>
            <person name="Wawra S."/>
            <person name="van West P."/>
            <person name="Whitty B.R."/>
            <person name="Coutinho P.M."/>
            <person name="Henrissat B."/>
            <person name="Martin F."/>
            <person name="Thomas P.D."/>
            <person name="Tyler B.M."/>
            <person name="De Vries R.P."/>
            <person name="Kamoun S."/>
            <person name="Yandell M."/>
            <person name="Tisserat N."/>
            <person name="Buell C.R."/>
        </authorList>
    </citation>
    <scope>NUCLEOTIDE SEQUENCE</scope>
    <source>
        <strain evidence="8">DAOM:BR144</strain>
    </source>
</reference>
<evidence type="ECO:0008006" key="9">
    <source>
        <dbReference type="Google" id="ProtNLM"/>
    </source>
</evidence>
<evidence type="ECO:0000256" key="2">
    <source>
        <dbReference type="ARBA" id="ARBA00006665"/>
    </source>
</evidence>
<evidence type="ECO:0000256" key="3">
    <source>
        <dbReference type="ARBA" id="ARBA00022692"/>
    </source>
</evidence>
<accession>K3X843</accession>
<dbReference type="InParanoid" id="K3X843"/>
<feature type="transmembrane region" description="Helical" evidence="6">
    <location>
        <begin position="180"/>
        <end position="200"/>
    </location>
</feature>
<dbReference type="Proteomes" id="UP000019132">
    <property type="component" value="Unassembled WGS sequence"/>
</dbReference>
<evidence type="ECO:0000256" key="1">
    <source>
        <dbReference type="ARBA" id="ARBA00004141"/>
    </source>
</evidence>
<dbReference type="PANTHER" id="PTHR10383">
    <property type="entry name" value="SERINE INCORPORATOR"/>
    <property type="match status" value="1"/>
</dbReference>
<evidence type="ECO:0000313" key="7">
    <source>
        <dbReference type="EnsemblProtists" id="PYU1_T013392"/>
    </source>
</evidence>
<dbReference type="EnsemblProtists" id="PYU1_T013392">
    <property type="protein sequence ID" value="PYU1_T013392"/>
    <property type="gene ID" value="PYU1_G013363"/>
</dbReference>
<protein>
    <recommendedName>
        <fullName evidence="9">Serine incorporator</fullName>
    </recommendedName>
</protein>
<reference evidence="7" key="3">
    <citation type="submission" date="2015-02" db="UniProtKB">
        <authorList>
            <consortium name="EnsemblProtists"/>
        </authorList>
    </citation>
    <scope>IDENTIFICATION</scope>
    <source>
        <strain evidence="7">DAOM BR144</strain>
    </source>
</reference>
<name>K3X843_GLOUD</name>
<feature type="transmembrane region" description="Helical" evidence="6">
    <location>
        <begin position="236"/>
        <end position="255"/>
    </location>
</feature>
<sequence>MARPAYVTLFFVNAIVAALLREFGKTFLLRFSYVFGFFKECEEEHAGEYCIGNQLVYRMSFSMGCFFLMTGLLSCAAARGCENVCCLTLFQIPFYFGMLFCSLFIPNSFFNGYADVARIASAAFMILQIIIILDYAYNARDFILDKMDEAGRDDDARQALLDTSYETIPQQSYAKTIWEVTYLAIVVGTTVAATIAIVIMYKKYAGCDLNTAFITITVLSCIALTFMSVTSWVNAGLLPASAFTGYAVFLCYQAVHANPDPACSSVDPSTVQHQTKSIALNAALAAFTITWTSWRMSMTKTNLFSLSSSSSSSSLSNDLKTEEAATTGSKGDKNEQLVVPEYQFHALIFLASFYMAMVITNWGSSNGLASEGDEFVTMCVKIGSQWVAIALFLWTLIAPSKYVFI</sequence>
<keyword evidence="3 6" id="KW-0812">Transmembrane</keyword>
<feature type="transmembrane region" description="Helical" evidence="6">
    <location>
        <begin position="383"/>
        <end position="404"/>
    </location>
</feature>
<feature type="transmembrane region" description="Helical" evidence="6">
    <location>
        <begin position="84"/>
        <end position="105"/>
    </location>
</feature>
<evidence type="ECO:0000313" key="8">
    <source>
        <dbReference type="Proteomes" id="UP000019132"/>
    </source>
</evidence>
<organism evidence="7 8">
    <name type="scientific">Globisporangium ultimum (strain ATCC 200006 / CBS 805.95 / DAOM BR144)</name>
    <name type="common">Pythium ultimum</name>
    <dbReference type="NCBI Taxonomy" id="431595"/>
    <lineage>
        <taxon>Eukaryota</taxon>
        <taxon>Sar</taxon>
        <taxon>Stramenopiles</taxon>
        <taxon>Oomycota</taxon>
        <taxon>Peronosporomycetes</taxon>
        <taxon>Pythiales</taxon>
        <taxon>Pythiaceae</taxon>
        <taxon>Globisporangium</taxon>
    </lineage>
</organism>
<proteinExistence type="inferred from homology"/>
<dbReference type="EMBL" id="GL376609">
    <property type="status" value="NOT_ANNOTATED_CDS"/>
    <property type="molecule type" value="Genomic_DNA"/>
</dbReference>
<dbReference type="eggNOG" id="KOG2592">
    <property type="taxonomic scope" value="Eukaryota"/>
</dbReference>
<feature type="transmembrane region" description="Helical" evidence="6">
    <location>
        <begin position="275"/>
        <end position="294"/>
    </location>
</feature>
<evidence type="ECO:0000256" key="5">
    <source>
        <dbReference type="ARBA" id="ARBA00023136"/>
    </source>
</evidence>
<keyword evidence="8" id="KW-1185">Reference proteome</keyword>
<reference evidence="8" key="2">
    <citation type="submission" date="2010-04" db="EMBL/GenBank/DDBJ databases">
        <authorList>
            <person name="Buell R."/>
            <person name="Hamilton J."/>
            <person name="Hostetler J."/>
        </authorList>
    </citation>
    <scope>NUCLEOTIDE SEQUENCE [LARGE SCALE GENOMIC DNA]</scope>
    <source>
        <strain evidence="8">DAOM:BR144</strain>
    </source>
</reference>
<keyword evidence="4 6" id="KW-1133">Transmembrane helix</keyword>
<dbReference type="HOGENOM" id="CLU_029574_0_0_1"/>
<dbReference type="InterPro" id="IPR005016">
    <property type="entry name" value="TDE1/TMS"/>
</dbReference>
<feature type="transmembrane region" description="Helical" evidence="6">
    <location>
        <begin position="55"/>
        <end position="77"/>
    </location>
</feature>
<keyword evidence="5 6" id="KW-0472">Membrane</keyword>
<dbReference type="OMA" id="DKHCNPL"/>
<dbReference type="AlphaFoldDB" id="K3X843"/>
<feature type="transmembrane region" description="Helical" evidence="6">
    <location>
        <begin position="344"/>
        <end position="363"/>
    </location>
</feature>
<evidence type="ECO:0000256" key="6">
    <source>
        <dbReference type="SAM" id="Phobius"/>
    </source>
</evidence>
<dbReference type="Pfam" id="PF03348">
    <property type="entry name" value="Serinc"/>
    <property type="match status" value="1"/>
</dbReference>
<feature type="transmembrane region" description="Helical" evidence="6">
    <location>
        <begin position="117"/>
        <end position="137"/>
    </location>
</feature>
<dbReference type="PANTHER" id="PTHR10383:SF9">
    <property type="entry name" value="SERINE INCORPORATOR, ISOFORM F"/>
    <property type="match status" value="1"/>
</dbReference>
<feature type="transmembrane region" description="Helical" evidence="6">
    <location>
        <begin position="212"/>
        <end position="229"/>
    </location>
</feature>
<comment type="similarity">
    <text evidence="2">Belongs to the TDE1 family.</text>
</comment>
<dbReference type="GO" id="GO:0016020">
    <property type="term" value="C:membrane"/>
    <property type="evidence" value="ECO:0007669"/>
    <property type="project" value="UniProtKB-SubCell"/>
</dbReference>
<dbReference type="VEuPathDB" id="FungiDB:PYU1_G013363"/>
<comment type="subcellular location">
    <subcellularLocation>
        <location evidence="1">Membrane</location>
        <topology evidence="1">Multi-pass membrane protein</topology>
    </subcellularLocation>
</comment>